<comment type="caution">
    <text evidence="3">The sequence shown here is derived from an EMBL/GenBank/DDBJ whole genome shotgun (WGS) entry which is preliminary data.</text>
</comment>
<sequence>MNHTRTRLTLALVCLPLALAHAPAQAQRDPTRPPDASGLNAPPPGTATAAANASAASGAAAGTPEPAQPGQHLMVINGKPYVVERGWLRGVGDKLGDARIERITAQEIWLRDANGLRKLPLYPQISLTPSTALKTSKTSPSAKKETTP</sequence>
<accession>A0ABU9CCQ0</accession>
<feature type="region of interest" description="Disordered" evidence="1">
    <location>
        <begin position="24"/>
        <end position="72"/>
    </location>
</feature>
<evidence type="ECO:0000313" key="4">
    <source>
        <dbReference type="Proteomes" id="UP001379945"/>
    </source>
</evidence>
<evidence type="ECO:0008006" key="5">
    <source>
        <dbReference type="Google" id="ProtNLM"/>
    </source>
</evidence>
<feature type="chain" id="PRO_5045215926" description="MSHA biogenesis protein MshK" evidence="2">
    <location>
        <begin position="27"/>
        <end position="148"/>
    </location>
</feature>
<feature type="signal peptide" evidence="2">
    <location>
        <begin position="1"/>
        <end position="26"/>
    </location>
</feature>
<evidence type="ECO:0000256" key="1">
    <source>
        <dbReference type="SAM" id="MobiDB-lite"/>
    </source>
</evidence>
<protein>
    <recommendedName>
        <fullName evidence="5">MSHA biogenesis protein MshK</fullName>
    </recommendedName>
</protein>
<proteinExistence type="predicted"/>
<dbReference type="RefSeq" id="WP_341400375.1">
    <property type="nucleotide sequence ID" value="NZ_JBBUTI010000013.1"/>
</dbReference>
<gene>
    <name evidence="3" type="ORF">AACH00_16995</name>
</gene>
<keyword evidence="2" id="KW-0732">Signal</keyword>
<evidence type="ECO:0000313" key="3">
    <source>
        <dbReference type="EMBL" id="MEK8048060.1"/>
    </source>
</evidence>
<feature type="compositionally biased region" description="Low complexity" evidence="1">
    <location>
        <begin position="46"/>
        <end position="65"/>
    </location>
</feature>
<reference evidence="3 4" key="1">
    <citation type="submission" date="2024-04" db="EMBL/GenBank/DDBJ databases">
        <title>Novel species of the genus Ideonella isolated from streams.</title>
        <authorList>
            <person name="Lu H."/>
        </authorList>
    </citation>
    <scope>NUCLEOTIDE SEQUENCE [LARGE SCALE GENOMIC DNA]</scope>
    <source>
        <strain evidence="3 4">LYT19W</strain>
    </source>
</reference>
<dbReference type="EMBL" id="JBBUTI010000013">
    <property type="protein sequence ID" value="MEK8048060.1"/>
    <property type="molecule type" value="Genomic_DNA"/>
</dbReference>
<keyword evidence="4" id="KW-1185">Reference proteome</keyword>
<organism evidence="3 4">
    <name type="scientific">Ideonella margarita</name>
    <dbReference type="NCBI Taxonomy" id="2984191"/>
    <lineage>
        <taxon>Bacteria</taxon>
        <taxon>Pseudomonadati</taxon>
        <taxon>Pseudomonadota</taxon>
        <taxon>Betaproteobacteria</taxon>
        <taxon>Burkholderiales</taxon>
        <taxon>Sphaerotilaceae</taxon>
        <taxon>Ideonella</taxon>
    </lineage>
</organism>
<name>A0ABU9CCQ0_9BURK</name>
<dbReference type="Proteomes" id="UP001379945">
    <property type="component" value="Unassembled WGS sequence"/>
</dbReference>
<evidence type="ECO:0000256" key="2">
    <source>
        <dbReference type="SAM" id="SignalP"/>
    </source>
</evidence>